<dbReference type="Proteomes" id="UP000246303">
    <property type="component" value="Unassembled WGS sequence"/>
</dbReference>
<dbReference type="AlphaFoldDB" id="A0A2V3DUF4"/>
<comment type="caution">
    <text evidence="2">The sequence shown here is derived from an EMBL/GenBank/DDBJ whole genome shotgun (WGS) entry which is preliminary data.</text>
</comment>
<organism evidence="2 3">
    <name type="scientific">Arthrobacter psychrochitiniphilus</name>
    <dbReference type="NCBI Taxonomy" id="291045"/>
    <lineage>
        <taxon>Bacteria</taxon>
        <taxon>Bacillati</taxon>
        <taxon>Actinomycetota</taxon>
        <taxon>Actinomycetes</taxon>
        <taxon>Micrococcales</taxon>
        <taxon>Micrococcaceae</taxon>
        <taxon>Arthrobacter</taxon>
    </lineage>
</organism>
<keyword evidence="3" id="KW-1185">Reference proteome</keyword>
<evidence type="ECO:0000313" key="2">
    <source>
        <dbReference type="EMBL" id="PXA66362.1"/>
    </source>
</evidence>
<reference evidence="2 3" key="1">
    <citation type="submission" date="2018-05" db="EMBL/GenBank/DDBJ databases">
        <title>Genetic diversity of glacier-inhabiting Cryobacterium bacteria in China and description of Cryobacterium mengkeensis sp. nov. and Arthrobacter glacialis sp. nov.</title>
        <authorList>
            <person name="Liu Q."/>
            <person name="Xin Y.-H."/>
        </authorList>
    </citation>
    <scope>NUCLEOTIDE SEQUENCE [LARGE SCALE GENOMIC DNA]</scope>
    <source>
        <strain evidence="2 3">GP3</strain>
    </source>
</reference>
<feature type="compositionally biased region" description="Low complexity" evidence="1">
    <location>
        <begin position="76"/>
        <end position="92"/>
    </location>
</feature>
<sequence length="540" mass="57150">MNEFMLGADPEELRALATLFQKHSAALDQTSNDLNPTIMRARWNGPDAQRFRQDWTSRLRPQIKSASTMFTETSEKLQAQAQEQENASSEVSLGGGNTLGYEAEETGGGTSANQQALENIGTRTDQEVRLWWADLSDAEKTTLLHSSDEFGIPNAYRLAALEDKLPREDQDRIREYLVESAKGSIPMYSQSDKIGVDGQIAWVHGGAHLSSKITQNADGSVKLTLAGDISGGANTPSTKAGADVTLSGELSRTYKFNSLEEALAARAQMLNELPPDSFSRASDAITNPGEYIEKTLDAAANGHGSTDEYTSRKGTLSVGAKVDVSADVSAEAKLSLAYEQNLSDGTATASATASVKAQLDLGDGMKFGGNGEAGVTLSMDKDGDINKMTINLKGTIEGSAKVQDNPNIQDPLAELFGPKPPSEGPSAKSSVGIQGTVRMELQNTAQNQHLIDSYLSNIASGNNLAAAGDLENIYRASGVTLQANSVVSTESNLVDFNSGVASLKVGGSSETTINAGTLHKAPYGGNYKIITGQNLAGTMR</sequence>
<accession>A0A2V3DUF4</accession>
<proteinExistence type="predicted"/>
<gene>
    <name evidence="2" type="ORF">CVS29_06655</name>
</gene>
<dbReference type="RefSeq" id="WP_110105552.1">
    <property type="nucleotide sequence ID" value="NZ_JACBZZ010000001.1"/>
</dbReference>
<dbReference type="EMBL" id="QHLZ01000003">
    <property type="protein sequence ID" value="PXA66362.1"/>
    <property type="molecule type" value="Genomic_DNA"/>
</dbReference>
<dbReference type="OrthoDB" id="4904860at2"/>
<dbReference type="Gene3D" id="1.10.287.1060">
    <property type="entry name" value="ESAT-6-like"/>
    <property type="match status" value="1"/>
</dbReference>
<protein>
    <recommendedName>
        <fullName evidence="4">WXG100 family type VII secretion target</fullName>
    </recommendedName>
</protein>
<evidence type="ECO:0008006" key="4">
    <source>
        <dbReference type="Google" id="ProtNLM"/>
    </source>
</evidence>
<feature type="region of interest" description="Disordered" evidence="1">
    <location>
        <begin position="73"/>
        <end position="99"/>
    </location>
</feature>
<name>A0A2V3DUF4_9MICC</name>
<evidence type="ECO:0000256" key="1">
    <source>
        <dbReference type="SAM" id="MobiDB-lite"/>
    </source>
</evidence>
<evidence type="ECO:0000313" key="3">
    <source>
        <dbReference type="Proteomes" id="UP000246303"/>
    </source>
</evidence>